<protein>
    <submittedName>
        <fullName evidence="6">Arylsulfatase A</fullName>
    </submittedName>
</protein>
<evidence type="ECO:0000256" key="4">
    <source>
        <dbReference type="ARBA" id="ARBA00022837"/>
    </source>
</evidence>
<dbReference type="SUPFAM" id="SSF53649">
    <property type="entry name" value="Alkaline phosphatase-like"/>
    <property type="match status" value="1"/>
</dbReference>
<organism evidence="6 7">
    <name type="scientific">Planctomicrobium piriforme</name>
    <dbReference type="NCBI Taxonomy" id="1576369"/>
    <lineage>
        <taxon>Bacteria</taxon>
        <taxon>Pseudomonadati</taxon>
        <taxon>Planctomycetota</taxon>
        <taxon>Planctomycetia</taxon>
        <taxon>Planctomycetales</taxon>
        <taxon>Planctomycetaceae</taxon>
        <taxon>Planctomicrobium</taxon>
    </lineage>
</organism>
<dbReference type="Pfam" id="PF00884">
    <property type="entry name" value="Sulfatase"/>
    <property type="match status" value="1"/>
</dbReference>
<dbReference type="InterPro" id="IPR017850">
    <property type="entry name" value="Alkaline_phosphatase_core_sf"/>
</dbReference>
<evidence type="ECO:0000313" key="6">
    <source>
        <dbReference type="EMBL" id="SFI57992.1"/>
    </source>
</evidence>
<dbReference type="PANTHER" id="PTHR42693:SF53">
    <property type="entry name" value="ENDO-4-O-SULFATASE"/>
    <property type="match status" value="1"/>
</dbReference>
<evidence type="ECO:0000256" key="1">
    <source>
        <dbReference type="ARBA" id="ARBA00008779"/>
    </source>
</evidence>
<dbReference type="GO" id="GO:0004065">
    <property type="term" value="F:arylsulfatase activity"/>
    <property type="evidence" value="ECO:0007669"/>
    <property type="project" value="TreeGrafter"/>
</dbReference>
<dbReference type="GO" id="GO:0046872">
    <property type="term" value="F:metal ion binding"/>
    <property type="evidence" value="ECO:0007669"/>
    <property type="project" value="UniProtKB-KW"/>
</dbReference>
<evidence type="ECO:0000259" key="5">
    <source>
        <dbReference type="Pfam" id="PF00884"/>
    </source>
</evidence>
<comment type="similarity">
    <text evidence="1">Belongs to the sulfatase family.</text>
</comment>
<evidence type="ECO:0000256" key="2">
    <source>
        <dbReference type="ARBA" id="ARBA00022723"/>
    </source>
</evidence>
<dbReference type="EMBL" id="FOQD01000010">
    <property type="protein sequence ID" value="SFI57992.1"/>
    <property type="molecule type" value="Genomic_DNA"/>
</dbReference>
<keyword evidence="7" id="KW-1185">Reference proteome</keyword>
<evidence type="ECO:0000256" key="3">
    <source>
        <dbReference type="ARBA" id="ARBA00022801"/>
    </source>
</evidence>
<dbReference type="InterPro" id="IPR050738">
    <property type="entry name" value="Sulfatase"/>
</dbReference>
<dbReference type="Gene3D" id="3.40.720.10">
    <property type="entry name" value="Alkaline Phosphatase, subunit A"/>
    <property type="match status" value="1"/>
</dbReference>
<sequence length="453" mass="49649">MIESGTIFGWSVLAKVPLRKWLAVLTVVAASALSVERVQAQVPSRPNILVMIVDDMGWADLGVQGSIDAPTPNIDSIAKDGVRLTNAYVSAPVCSPSRAGLLTGRYQTRFGHELNHPMADRGPVGLPVEEQLWPVYFKNAGYVTGHAGKWHLGNTQMTQFTPNARGFQDSYHFAGAQKLPHPKLPYSHNGKPEQSDEAYVDDGIAASACQFINSHKSEPWFFYTAFLTPHEPMDLPNGVEDRFSGTAEVKRRKFLAAMSLMDADVGRILKTLKETGQDERTLVIFLSDNGAPTGNGSLNTPFQGSKSTLWEGGIRSPFLIRWTGSLPAGGVLDQPVISLDLLATALSAAKIPASSDHPLDGVNLLPLLKGETTAAPHEFLFWRYGDQWAVRSGNWKLVHAGKAKEAFATRLVNLQDDLSEAHDLSEQHPEIRARLQTAWDDWNRSNVPALWGK</sequence>
<dbReference type="PROSITE" id="PS00149">
    <property type="entry name" value="SULFATASE_2"/>
    <property type="match status" value="1"/>
</dbReference>
<dbReference type="PROSITE" id="PS00523">
    <property type="entry name" value="SULFATASE_1"/>
    <property type="match status" value="1"/>
</dbReference>
<keyword evidence="2" id="KW-0479">Metal-binding</keyword>
<name>A0A1I3JCJ8_9PLAN</name>
<dbReference type="InterPro" id="IPR000917">
    <property type="entry name" value="Sulfatase_N"/>
</dbReference>
<keyword evidence="3" id="KW-0378">Hydrolase</keyword>
<dbReference type="OrthoDB" id="9783154at2"/>
<proteinExistence type="inferred from homology"/>
<dbReference type="PANTHER" id="PTHR42693">
    <property type="entry name" value="ARYLSULFATASE FAMILY MEMBER"/>
    <property type="match status" value="1"/>
</dbReference>
<reference evidence="7" key="1">
    <citation type="submission" date="2016-10" db="EMBL/GenBank/DDBJ databases">
        <authorList>
            <person name="Varghese N."/>
            <person name="Submissions S."/>
        </authorList>
    </citation>
    <scope>NUCLEOTIDE SEQUENCE [LARGE SCALE GENOMIC DNA]</scope>
    <source>
        <strain evidence="7">DSM 26348</strain>
    </source>
</reference>
<accession>A0A1I3JCJ8</accession>
<dbReference type="STRING" id="1576369.SAMN05421753_110131"/>
<dbReference type="Gene3D" id="3.30.1120.10">
    <property type="match status" value="1"/>
</dbReference>
<gene>
    <name evidence="6" type="ORF">SAMN05421753_110131</name>
</gene>
<evidence type="ECO:0000313" key="7">
    <source>
        <dbReference type="Proteomes" id="UP000199518"/>
    </source>
</evidence>
<feature type="domain" description="Sulfatase N-terminal" evidence="5">
    <location>
        <begin position="46"/>
        <end position="350"/>
    </location>
</feature>
<dbReference type="Proteomes" id="UP000199518">
    <property type="component" value="Unassembled WGS sequence"/>
</dbReference>
<keyword evidence="4" id="KW-0106">Calcium</keyword>
<dbReference type="RefSeq" id="WP_092051240.1">
    <property type="nucleotide sequence ID" value="NZ_FOQD01000010.1"/>
</dbReference>
<dbReference type="InterPro" id="IPR024607">
    <property type="entry name" value="Sulfatase_CS"/>
</dbReference>
<dbReference type="AlphaFoldDB" id="A0A1I3JCJ8"/>